<dbReference type="InterPro" id="IPR036318">
    <property type="entry name" value="FAD-bd_PCMH-like_sf"/>
</dbReference>
<dbReference type="PANTHER" id="PTHR42973:SF39">
    <property type="entry name" value="FAD-BINDING PCMH-TYPE DOMAIN-CONTAINING PROTEIN"/>
    <property type="match status" value="1"/>
</dbReference>
<sequence length="108" mass="11786">TTSIYVSLEKFSEANHGAQNHLVTIGAGLIWDDVYAALDHLAVLRAVWVDVSTGCSSGYSYGNNQYGLVVDNVLAHNLPDGTIVTAFEDESPELFWALKVQLSCNRLE</sequence>
<evidence type="ECO:0000256" key="3">
    <source>
        <dbReference type="ARBA" id="ARBA00022630"/>
    </source>
</evidence>
<reference evidence="6" key="1">
    <citation type="journal article" date="2020" name="Nat. Commun.">
        <title>Large-scale genome sequencing of mycorrhizal fungi provides insights into the early evolution of symbiotic traits.</title>
        <authorList>
            <person name="Miyauchi S."/>
            <person name="Kiss E."/>
            <person name="Kuo A."/>
            <person name="Drula E."/>
            <person name="Kohler A."/>
            <person name="Sanchez-Garcia M."/>
            <person name="Morin E."/>
            <person name="Andreopoulos B."/>
            <person name="Barry K.W."/>
            <person name="Bonito G."/>
            <person name="Buee M."/>
            <person name="Carver A."/>
            <person name="Chen C."/>
            <person name="Cichocki N."/>
            <person name="Clum A."/>
            <person name="Culley D."/>
            <person name="Crous P.W."/>
            <person name="Fauchery L."/>
            <person name="Girlanda M."/>
            <person name="Hayes R.D."/>
            <person name="Keri Z."/>
            <person name="LaButti K."/>
            <person name="Lipzen A."/>
            <person name="Lombard V."/>
            <person name="Magnuson J."/>
            <person name="Maillard F."/>
            <person name="Murat C."/>
            <person name="Nolan M."/>
            <person name="Ohm R.A."/>
            <person name="Pangilinan J."/>
            <person name="Pereira M.F."/>
            <person name="Perotto S."/>
            <person name="Peter M."/>
            <person name="Pfister S."/>
            <person name="Riley R."/>
            <person name="Sitrit Y."/>
            <person name="Stielow J.B."/>
            <person name="Szollosi G."/>
            <person name="Zifcakova L."/>
            <person name="Stursova M."/>
            <person name="Spatafora J.W."/>
            <person name="Tedersoo L."/>
            <person name="Vaario L.M."/>
            <person name="Yamada A."/>
            <person name="Yan M."/>
            <person name="Wang P."/>
            <person name="Xu J."/>
            <person name="Bruns T."/>
            <person name="Baldrian P."/>
            <person name="Vilgalys R."/>
            <person name="Dunand C."/>
            <person name="Henrissat B."/>
            <person name="Grigoriev I.V."/>
            <person name="Hibbett D."/>
            <person name="Nagy L.G."/>
            <person name="Martin F.M."/>
        </authorList>
    </citation>
    <scope>NUCLEOTIDE SEQUENCE</scope>
    <source>
        <strain evidence="6">UH-Tt-Lm1</strain>
    </source>
</reference>
<accession>A0A9P6H7M1</accession>
<comment type="caution">
    <text evidence="6">The sequence shown here is derived from an EMBL/GenBank/DDBJ whole genome shotgun (WGS) entry which is preliminary data.</text>
</comment>
<dbReference type="AlphaFoldDB" id="A0A9P6H7M1"/>
<organism evidence="6 7">
    <name type="scientific">Thelephora terrestris</name>
    <dbReference type="NCBI Taxonomy" id="56493"/>
    <lineage>
        <taxon>Eukaryota</taxon>
        <taxon>Fungi</taxon>
        <taxon>Dikarya</taxon>
        <taxon>Basidiomycota</taxon>
        <taxon>Agaricomycotina</taxon>
        <taxon>Agaricomycetes</taxon>
        <taxon>Thelephorales</taxon>
        <taxon>Thelephoraceae</taxon>
        <taxon>Thelephora</taxon>
    </lineage>
</organism>
<proteinExistence type="inferred from homology"/>
<feature type="non-terminal residue" evidence="6">
    <location>
        <position position="1"/>
    </location>
</feature>
<keyword evidence="5" id="KW-0560">Oxidoreductase</keyword>
<evidence type="ECO:0000313" key="6">
    <source>
        <dbReference type="EMBL" id="KAF9779850.1"/>
    </source>
</evidence>
<dbReference type="PANTHER" id="PTHR42973">
    <property type="entry name" value="BINDING OXIDOREDUCTASE, PUTATIVE (AFU_ORTHOLOGUE AFUA_1G17690)-RELATED"/>
    <property type="match status" value="1"/>
</dbReference>
<dbReference type="InterPro" id="IPR016169">
    <property type="entry name" value="FAD-bd_PCMH_sub2"/>
</dbReference>
<keyword evidence="4" id="KW-0274">FAD</keyword>
<evidence type="ECO:0000256" key="4">
    <source>
        <dbReference type="ARBA" id="ARBA00022827"/>
    </source>
</evidence>
<dbReference type="OrthoDB" id="2151789at2759"/>
<dbReference type="EMBL" id="WIUZ02000018">
    <property type="protein sequence ID" value="KAF9779850.1"/>
    <property type="molecule type" value="Genomic_DNA"/>
</dbReference>
<comment type="cofactor">
    <cofactor evidence="1">
        <name>FAD</name>
        <dbReference type="ChEBI" id="CHEBI:57692"/>
    </cofactor>
</comment>
<evidence type="ECO:0000256" key="2">
    <source>
        <dbReference type="ARBA" id="ARBA00005466"/>
    </source>
</evidence>
<dbReference type="Proteomes" id="UP000736335">
    <property type="component" value="Unassembled WGS sequence"/>
</dbReference>
<evidence type="ECO:0000313" key="7">
    <source>
        <dbReference type="Proteomes" id="UP000736335"/>
    </source>
</evidence>
<keyword evidence="7" id="KW-1185">Reference proteome</keyword>
<dbReference type="InterPro" id="IPR050416">
    <property type="entry name" value="FAD-linked_Oxidoreductase"/>
</dbReference>
<gene>
    <name evidence="6" type="ORF">BJ322DRAFT_1012935</name>
</gene>
<dbReference type="SUPFAM" id="SSF56176">
    <property type="entry name" value="FAD-binding/transporter-associated domain-like"/>
    <property type="match status" value="1"/>
</dbReference>
<keyword evidence="3" id="KW-0285">Flavoprotein</keyword>
<evidence type="ECO:0000256" key="5">
    <source>
        <dbReference type="ARBA" id="ARBA00023002"/>
    </source>
</evidence>
<dbReference type="Gene3D" id="3.30.465.10">
    <property type="match status" value="1"/>
</dbReference>
<dbReference type="GO" id="GO:0016491">
    <property type="term" value="F:oxidoreductase activity"/>
    <property type="evidence" value="ECO:0007669"/>
    <property type="project" value="UniProtKB-KW"/>
</dbReference>
<dbReference type="GO" id="GO:0050660">
    <property type="term" value="F:flavin adenine dinucleotide binding"/>
    <property type="evidence" value="ECO:0007669"/>
    <property type="project" value="InterPro"/>
</dbReference>
<comment type="similarity">
    <text evidence="2">Belongs to the oxygen-dependent FAD-linked oxidoreductase family.</text>
</comment>
<reference evidence="6" key="2">
    <citation type="submission" date="2020-11" db="EMBL/GenBank/DDBJ databases">
        <authorList>
            <consortium name="DOE Joint Genome Institute"/>
            <person name="Kuo A."/>
            <person name="Miyauchi S."/>
            <person name="Kiss E."/>
            <person name="Drula E."/>
            <person name="Kohler A."/>
            <person name="Sanchez-Garcia M."/>
            <person name="Andreopoulos B."/>
            <person name="Barry K.W."/>
            <person name="Bonito G."/>
            <person name="Buee M."/>
            <person name="Carver A."/>
            <person name="Chen C."/>
            <person name="Cichocki N."/>
            <person name="Clum A."/>
            <person name="Culley D."/>
            <person name="Crous P.W."/>
            <person name="Fauchery L."/>
            <person name="Girlanda M."/>
            <person name="Hayes R."/>
            <person name="Keri Z."/>
            <person name="Labutti K."/>
            <person name="Lipzen A."/>
            <person name="Lombard V."/>
            <person name="Magnuson J."/>
            <person name="Maillard F."/>
            <person name="Morin E."/>
            <person name="Murat C."/>
            <person name="Nolan M."/>
            <person name="Ohm R."/>
            <person name="Pangilinan J."/>
            <person name="Pereira M."/>
            <person name="Perotto S."/>
            <person name="Peter M."/>
            <person name="Riley R."/>
            <person name="Sitrit Y."/>
            <person name="Stielow B."/>
            <person name="Szollosi G."/>
            <person name="Zifcakova L."/>
            <person name="Stursova M."/>
            <person name="Spatafora J.W."/>
            <person name="Tedersoo L."/>
            <person name="Vaario L.-M."/>
            <person name="Yamada A."/>
            <person name="Yan M."/>
            <person name="Wang P."/>
            <person name="Xu J."/>
            <person name="Bruns T."/>
            <person name="Baldrian P."/>
            <person name="Vilgalys R."/>
            <person name="Henrissat B."/>
            <person name="Grigoriev I.V."/>
            <person name="Hibbett D."/>
            <person name="Nagy L.G."/>
            <person name="Martin F.M."/>
        </authorList>
    </citation>
    <scope>NUCLEOTIDE SEQUENCE</scope>
    <source>
        <strain evidence="6">UH-Tt-Lm1</strain>
    </source>
</reference>
<name>A0A9P6H7M1_9AGAM</name>
<protein>
    <submittedName>
        <fullName evidence="6">Uncharacterized protein</fullName>
    </submittedName>
</protein>
<evidence type="ECO:0000256" key="1">
    <source>
        <dbReference type="ARBA" id="ARBA00001974"/>
    </source>
</evidence>